<sequence length="43" mass="5049">AVYSSKPDNYDEEALQAWKYIKSSFKDIRTLVLNTLLFTNDIH</sequence>
<protein>
    <submittedName>
        <fullName evidence="1">1744_t:CDS:1</fullName>
    </submittedName>
</protein>
<proteinExistence type="predicted"/>
<name>A0A9N9I1H9_9GLOM</name>
<evidence type="ECO:0000313" key="2">
    <source>
        <dbReference type="Proteomes" id="UP000789759"/>
    </source>
</evidence>
<comment type="caution">
    <text evidence="1">The sequence shown here is derived from an EMBL/GenBank/DDBJ whole genome shotgun (WGS) entry which is preliminary data.</text>
</comment>
<dbReference type="Proteomes" id="UP000789759">
    <property type="component" value="Unassembled WGS sequence"/>
</dbReference>
<dbReference type="EMBL" id="CAJVQA010012423">
    <property type="protein sequence ID" value="CAG8716490.1"/>
    <property type="molecule type" value="Genomic_DNA"/>
</dbReference>
<feature type="non-terminal residue" evidence="1">
    <location>
        <position position="1"/>
    </location>
</feature>
<accession>A0A9N9I1H9</accession>
<dbReference type="OrthoDB" id="10464649at2759"/>
<keyword evidence="2" id="KW-1185">Reference proteome</keyword>
<evidence type="ECO:0000313" key="1">
    <source>
        <dbReference type="EMBL" id="CAG8716490.1"/>
    </source>
</evidence>
<organism evidence="1 2">
    <name type="scientific">Cetraspora pellucida</name>
    <dbReference type="NCBI Taxonomy" id="1433469"/>
    <lineage>
        <taxon>Eukaryota</taxon>
        <taxon>Fungi</taxon>
        <taxon>Fungi incertae sedis</taxon>
        <taxon>Mucoromycota</taxon>
        <taxon>Glomeromycotina</taxon>
        <taxon>Glomeromycetes</taxon>
        <taxon>Diversisporales</taxon>
        <taxon>Gigasporaceae</taxon>
        <taxon>Cetraspora</taxon>
    </lineage>
</organism>
<gene>
    <name evidence="1" type="ORF">CPELLU_LOCUS12632</name>
</gene>
<dbReference type="AlphaFoldDB" id="A0A9N9I1H9"/>
<reference evidence="1" key="1">
    <citation type="submission" date="2021-06" db="EMBL/GenBank/DDBJ databases">
        <authorList>
            <person name="Kallberg Y."/>
            <person name="Tangrot J."/>
            <person name="Rosling A."/>
        </authorList>
    </citation>
    <scope>NUCLEOTIDE SEQUENCE</scope>
    <source>
        <strain evidence="1">FL966</strain>
    </source>
</reference>